<evidence type="ECO:0000313" key="2">
    <source>
        <dbReference type="EMBL" id="MFC4826920.1"/>
    </source>
</evidence>
<organism evidence="2 3">
    <name type="scientific">Halorussus aquaticus</name>
    <dbReference type="NCBI Taxonomy" id="2953748"/>
    <lineage>
        <taxon>Archaea</taxon>
        <taxon>Methanobacteriati</taxon>
        <taxon>Methanobacteriota</taxon>
        <taxon>Stenosarchaea group</taxon>
        <taxon>Halobacteria</taxon>
        <taxon>Halobacteriales</taxon>
        <taxon>Haladaptataceae</taxon>
        <taxon>Halorussus</taxon>
    </lineage>
</organism>
<protein>
    <submittedName>
        <fullName evidence="2">Uncharacterized protein</fullName>
    </submittedName>
</protein>
<sequence>MSGQTVRSGVGTRSKADYLTLVANVVYALAGGLFLLGLYFDWRHSGQILIREFALADEPNANSGLFILAIIVLALGYLLSVLGNKLEEWQTEKVDQTQEWTVDVGEN</sequence>
<keyword evidence="1" id="KW-1133">Transmembrane helix</keyword>
<evidence type="ECO:0000313" key="3">
    <source>
        <dbReference type="Proteomes" id="UP001595945"/>
    </source>
</evidence>
<evidence type="ECO:0000256" key="1">
    <source>
        <dbReference type="SAM" id="Phobius"/>
    </source>
</evidence>
<dbReference type="GeneID" id="73047527"/>
<reference evidence="2 3" key="1">
    <citation type="journal article" date="2019" name="Int. J. Syst. Evol. Microbiol.">
        <title>The Global Catalogue of Microorganisms (GCM) 10K type strain sequencing project: providing services to taxonomists for standard genome sequencing and annotation.</title>
        <authorList>
            <consortium name="The Broad Institute Genomics Platform"/>
            <consortium name="The Broad Institute Genome Sequencing Center for Infectious Disease"/>
            <person name="Wu L."/>
            <person name="Ma J."/>
        </authorList>
    </citation>
    <scope>NUCLEOTIDE SEQUENCE [LARGE SCALE GENOMIC DNA]</scope>
    <source>
        <strain evidence="2 3">XZYJ18</strain>
    </source>
</reference>
<gene>
    <name evidence="2" type="ORF">ACFO9K_21960</name>
</gene>
<proteinExistence type="predicted"/>
<keyword evidence="1" id="KW-0812">Transmembrane</keyword>
<name>A0ABD5Q8D0_9EURY</name>
<comment type="caution">
    <text evidence="2">The sequence shown here is derived from an EMBL/GenBank/DDBJ whole genome shotgun (WGS) entry which is preliminary data.</text>
</comment>
<accession>A0ABD5Q8D0</accession>
<dbReference type="AlphaFoldDB" id="A0ABD5Q8D0"/>
<dbReference type="EMBL" id="JBHSHT010000004">
    <property type="protein sequence ID" value="MFC4826920.1"/>
    <property type="molecule type" value="Genomic_DNA"/>
</dbReference>
<keyword evidence="3" id="KW-1185">Reference proteome</keyword>
<feature type="transmembrane region" description="Helical" evidence="1">
    <location>
        <begin position="21"/>
        <end position="40"/>
    </location>
</feature>
<dbReference type="RefSeq" id="WP_254270456.1">
    <property type="nucleotide sequence ID" value="NZ_CP100402.1"/>
</dbReference>
<dbReference type="Proteomes" id="UP001595945">
    <property type="component" value="Unassembled WGS sequence"/>
</dbReference>
<feature type="transmembrane region" description="Helical" evidence="1">
    <location>
        <begin position="60"/>
        <end position="83"/>
    </location>
</feature>
<keyword evidence="1" id="KW-0472">Membrane</keyword>